<reference evidence="1 2" key="1">
    <citation type="submission" date="2019-01" db="EMBL/GenBank/DDBJ databases">
        <title>Pseudolysobacter antarctica gen. nov., sp. nov., isolated from Fildes Peninsula, Antarctica.</title>
        <authorList>
            <person name="Wei Z."/>
            <person name="Peng F."/>
        </authorList>
    </citation>
    <scope>NUCLEOTIDE SEQUENCE [LARGE SCALE GENOMIC DNA]</scope>
    <source>
        <strain evidence="1 2">AQ6-296</strain>
    </source>
</reference>
<dbReference type="Proteomes" id="UP000291562">
    <property type="component" value="Chromosome"/>
</dbReference>
<dbReference type="EMBL" id="CP035704">
    <property type="protein sequence ID" value="QBB69943.1"/>
    <property type="molecule type" value="Genomic_DNA"/>
</dbReference>
<keyword evidence="2" id="KW-1185">Reference proteome</keyword>
<protein>
    <submittedName>
        <fullName evidence="1">Uncharacterized protein</fullName>
    </submittedName>
</protein>
<dbReference type="AlphaFoldDB" id="A0A411HHG8"/>
<sequence length="94" mass="10222">MLLHGIESGSRCLFAELLASGFEPVRQPLQDVAIASVPRLSPSPQIRAGAGRKDAQQALQPGVIIAYNVGERRKVRLGMIRLHVRKDALQLGNL</sequence>
<name>A0A411HHG8_9GAMM</name>
<accession>A0A411HHG8</accession>
<evidence type="ECO:0000313" key="1">
    <source>
        <dbReference type="EMBL" id="QBB69943.1"/>
    </source>
</evidence>
<organism evidence="1 2">
    <name type="scientific">Pseudolysobacter antarcticus</name>
    <dbReference type="NCBI Taxonomy" id="2511995"/>
    <lineage>
        <taxon>Bacteria</taxon>
        <taxon>Pseudomonadati</taxon>
        <taxon>Pseudomonadota</taxon>
        <taxon>Gammaproteobacteria</taxon>
        <taxon>Lysobacterales</taxon>
        <taxon>Rhodanobacteraceae</taxon>
        <taxon>Pseudolysobacter</taxon>
    </lineage>
</organism>
<gene>
    <name evidence="1" type="ORF">ELE36_05965</name>
</gene>
<dbReference type="KEGG" id="xbc:ELE36_05965"/>
<proteinExistence type="predicted"/>
<evidence type="ECO:0000313" key="2">
    <source>
        <dbReference type="Proteomes" id="UP000291562"/>
    </source>
</evidence>